<gene>
    <name evidence="2" type="ORF">AGRA3207_007414</name>
</gene>
<dbReference type="EMBL" id="CP059572">
    <property type="protein sequence ID" value="QXJ25850.1"/>
    <property type="molecule type" value="Genomic_DNA"/>
</dbReference>
<reference evidence="2" key="1">
    <citation type="submission" date="2020-07" db="EMBL/GenBank/DDBJ databases">
        <authorList>
            <person name="Tarantini F.S."/>
            <person name="Hong K.W."/>
            <person name="Chan K.G."/>
        </authorList>
    </citation>
    <scope>NUCLEOTIDE SEQUENCE</scope>
    <source>
        <strain evidence="2">32-07</strain>
    </source>
</reference>
<dbReference type="Gene3D" id="3.40.50.1000">
    <property type="entry name" value="HAD superfamily/HAD-like"/>
    <property type="match status" value="1"/>
</dbReference>
<keyword evidence="1 2" id="KW-0378">Hydrolase</keyword>
<evidence type="ECO:0000313" key="3">
    <source>
        <dbReference type="Proteomes" id="UP001049518"/>
    </source>
</evidence>
<dbReference type="PANTHER" id="PTHR43316">
    <property type="entry name" value="HYDROLASE, HALOACID DELAHOGENASE-RELATED"/>
    <property type="match status" value="1"/>
</dbReference>
<dbReference type="InterPro" id="IPR036412">
    <property type="entry name" value="HAD-like_sf"/>
</dbReference>
<evidence type="ECO:0000256" key="1">
    <source>
        <dbReference type="ARBA" id="ARBA00022801"/>
    </source>
</evidence>
<keyword evidence="3" id="KW-1185">Reference proteome</keyword>
<dbReference type="InterPro" id="IPR023214">
    <property type="entry name" value="HAD_sf"/>
</dbReference>
<dbReference type="RefSeq" id="WP_231332067.1">
    <property type="nucleotide sequence ID" value="NZ_CP059572.1"/>
</dbReference>
<dbReference type="GO" id="GO:0016787">
    <property type="term" value="F:hydrolase activity"/>
    <property type="evidence" value="ECO:0007669"/>
    <property type="project" value="UniProtKB-KW"/>
</dbReference>
<name>A0ABX8R486_9ACTN</name>
<dbReference type="Proteomes" id="UP001049518">
    <property type="component" value="Chromosome"/>
</dbReference>
<proteinExistence type="predicted"/>
<dbReference type="PANTHER" id="PTHR43316:SF3">
    <property type="entry name" value="HALOACID DEHALOGENASE, TYPE II (AFU_ORTHOLOGUE AFUA_2G07750)-RELATED"/>
    <property type="match status" value="1"/>
</dbReference>
<evidence type="ECO:0000313" key="2">
    <source>
        <dbReference type="EMBL" id="QXJ25850.1"/>
    </source>
</evidence>
<organism evidence="2 3">
    <name type="scientific">Actinomadura graeca</name>
    <dbReference type="NCBI Taxonomy" id="2750812"/>
    <lineage>
        <taxon>Bacteria</taxon>
        <taxon>Bacillati</taxon>
        <taxon>Actinomycetota</taxon>
        <taxon>Actinomycetes</taxon>
        <taxon>Streptosporangiales</taxon>
        <taxon>Thermomonosporaceae</taxon>
        <taxon>Actinomadura</taxon>
    </lineage>
</organism>
<dbReference type="SUPFAM" id="SSF56784">
    <property type="entry name" value="HAD-like"/>
    <property type="match status" value="1"/>
</dbReference>
<dbReference type="Pfam" id="PF00702">
    <property type="entry name" value="Hydrolase"/>
    <property type="match status" value="1"/>
</dbReference>
<dbReference type="InterPro" id="IPR051540">
    <property type="entry name" value="S-2-haloacid_dehalogenase"/>
</dbReference>
<accession>A0ABX8R486</accession>
<sequence>MRQSQPGRVEGATAIGRAASWSPPIRNVALGYGGVLDAQVPGSRVDFPQGYEGFVAVALAESRLLRQESLPVDPAAAEAVQVLAGLGLGVLVASNTLPGQSREQQLAAAGVDELLDAVVESEHIGVAKPDRVFFDMVVAAAGGCVAAEVCYVGHRVETDIGPAVAAGMRAVLVTPSAPTLQIPASVPVIGHVAELPGLFARAAGRAR</sequence>
<protein>
    <submittedName>
        <fullName evidence="2">HAD family hydrolase</fullName>
    </submittedName>
</protein>